<reference evidence="1" key="1">
    <citation type="submission" date="2018-11" db="EMBL/GenBank/DDBJ databases">
        <authorList>
            <consortium name="Pathogen Informatics"/>
        </authorList>
    </citation>
    <scope>NUCLEOTIDE SEQUENCE</scope>
</reference>
<dbReference type="EMBL" id="CAAALY010008415">
    <property type="protein sequence ID" value="VEL10234.1"/>
    <property type="molecule type" value="Genomic_DNA"/>
</dbReference>
<dbReference type="OrthoDB" id="27593at2759"/>
<proteinExistence type="predicted"/>
<dbReference type="InterPro" id="IPR011993">
    <property type="entry name" value="PH-like_dom_sf"/>
</dbReference>
<comment type="caution">
    <text evidence="1">The sequence shown here is derived from an EMBL/GenBank/DDBJ whole genome shotgun (WGS) entry which is preliminary data.</text>
</comment>
<accession>A0A3S5BN58</accession>
<gene>
    <name evidence="1" type="ORF">PXEA_LOCUS3674</name>
</gene>
<protein>
    <submittedName>
        <fullName evidence="1">Uncharacterized protein</fullName>
    </submittedName>
</protein>
<evidence type="ECO:0000313" key="1">
    <source>
        <dbReference type="EMBL" id="VEL10234.1"/>
    </source>
</evidence>
<dbReference type="Gene3D" id="2.30.29.30">
    <property type="entry name" value="Pleckstrin-homology domain (PH domain)/Phosphotyrosine-binding domain (PTB)"/>
    <property type="match status" value="1"/>
</dbReference>
<dbReference type="AlphaFoldDB" id="A0A3S5BN58"/>
<name>A0A3S5BN58_9PLAT</name>
<dbReference type="Proteomes" id="UP000784294">
    <property type="component" value="Unassembled WGS sequence"/>
</dbReference>
<sequence>MPKSMGFSSLPVFRSRIQICIAISNKELVREGDLRILTPPEGLTSVLKKLGRKRHNSVYLILFNDLLLVTRRKK</sequence>
<evidence type="ECO:0000313" key="2">
    <source>
        <dbReference type="Proteomes" id="UP000784294"/>
    </source>
</evidence>
<keyword evidence="2" id="KW-1185">Reference proteome</keyword>
<organism evidence="1 2">
    <name type="scientific">Protopolystoma xenopodis</name>
    <dbReference type="NCBI Taxonomy" id="117903"/>
    <lineage>
        <taxon>Eukaryota</taxon>
        <taxon>Metazoa</taxon>
        <taxon>Spiralia</taxon>
        <taxon>Lophotrochozoa</taxon>
        <taxon>Platyhelminthes</taxon>
        <taxon>Monogenea</taxon>
        <taxon>Polyopisthocotylea</taxon>
        <taxon>Polystomatidea</taxon>
        <taxon>Polystomatidae</taxon>
        <taxon>Protopolystoma</taxon>
    </lineage>
</organism>
<dbReference type="SUPFAM" id="SSF50729">
    <property type="entry name" value="PH domain-like"/>
    <property type="match status" value="1"/>
</dbReference>